<feature type="region of interest" description="Disordered" evidence="2">
    <location>
        <begin position="540"/>
        <end position="575"/>
    </location>
</feature>
<feature type="compositionally biased region" description="Basic and acidic residues" evidence="2">
    <location>
        <begin position="1624"/>
        <end position="1661"/>
    </location>
</feature>
<accession>A0ABP1MLY1</accession>
<proteinExistence type="predicted"/>
<evidence type="ECO:0000313" key="4">
    <source>
        <dbReference type="EMBL" id="CAL6111285.1"/>
    </source>
</evidence>
<keyword evidence="1" id="KW-0175">Coiled coil</keyword>
<feature type="compositionally biased region" description="Polar residues" evidence="2">
    <location>
        <begin position="540"/>
        <end position="555"/>
    </location>
</feature>
<dbReference type="PROSITE" id="PS50878">
    <property type="entry name" value="RT_POL"/>
    <property type="match status" value="1"/>
</dbReference>
<evidence type="ECO:0000256" key="2">
    <source>
        <dbReference type="SAM" id="MobiDB-lite"/>
    </source>
</evidence>
<feature type="region of interest" description="Disordered" evidence="2">
    <location>
        <begin position="1541"/>
        <end position="1666"/>
    </location>
</feature>
<feature type="region of interest" description="Disordered" evidence="2">
    <location>
        <begin position="337"/>
        <end position="366"/>
    </location>
</feature>
<feature type="compositionally biased region" description="Basic and acidic residues" evidence="2">
    <location>
        <begin position="1491"/>
        <end position="1509"/>
    </location>
</feature>
<evidence type="ECO:0000256" key="1">
    <source>
        <dbReference type="SAM" id="Coils"/>
    </source>
</evidence>
<feature type="domain" description="Reverse transcriptase" evidence="3">
    <location>
        <begin position="796"/>
        <end position="1033"/>
    </location>
</feature>
<keyword evidence="5" id="KW-1185">Reference proteome</keyword>
<name>A0ABP1MLY1_9EUKA</name>
<dbReference type="Proteomes" id="UP001642409">
    <property type="component" value="Unassembled WGS sequence"/>
</dbReference>
<dbReference type="EMBL" id="CAXDID020000705">
    <property type="protein sequence ID" value="CAL6111285.1"/>
    <property type="molecule type" value="Genomic_DNA"/>
</dbReference>
<feature type="region of interest" description="Disordered" evidence="2">
    <location>
        <begin position="1458"/>
        <end position="1518"/>
    </location>
</feature>
<dbReference type="InterPro" id="IPR000477">
    <property type="entry name" value="RT_dom"/>
</dbReference>
<reference evidence="4 5" key="1">
    <citation type="submission" date="2024-07" db="EMBL/GenBank/DDBJ databases">
        <authorList>
            <person name="Akdeniz Z."/>
        </authorList>
    </citation>
    <scope>NUCLEOTIDE SEQUENCE [LARGE SCALE GENOMIC DNA]</scope>
</reference>
<organism evidence="4 5">
    <name type="scientific">Hexamita inflata</name>
    <dbReference type="NCBI Taxonomy" id="28002"/>
    <lineage>
        <taxon>Eukaryota</taxon>
        <taxon>Metamonada</taxon>
        <taxon>Diplomonadida</taxon>
        <taxon>Hexamitidae</taxon>
        <taxon>Hexamitinae</taxon>
        <taxon>Hexamita</taxon>
    </lineage>
</organism>
<feature type="compositionally biased region" description="Polar residues" evidence="2">
    <location>
        <begin position="1614"/>
        <end position="1623"/>
    </location>
</feature>
<evidence type="ECO:0000259" key="3">
    <source>
        <dbReference type="PROSITE" id="PS50878"/>
    </source>
</evidence>
<feature type="coiled-coil region" evidence="1">
    <location>
        <begin position="143"/>
        <end position="244"/>
    </location>
</feature>
<comment type="caution">
    <text evidence="4">The sequence shown here is derived from an EMBL/GenBank/DDBJ whole genome shotgun (WGS) entry which is preliminary data.</text>
</comment>
<feature type="compositionally biased region" description="Basic and acidic residues" evidence="2">
    <location>
        <begin position="1564"/>
        <end position="1602"/>
    </location>
</feature>
<dbReference type="Pfam" id="PF00078">
    <property type="entry name" value="RVT_1"/>
    <property type="match status" value="1"/>
</dbReference>
<evidence type="ECO:0000313" key="5">
    <source>
        <dbReference type="Proteomes" id="UP001642409"/>
    </source>
</evidence>
<protein>
    <submittedName>
        <fullName evidence="4">Reverse_transcriptase (RNA-dependent DNA polymerase)</fullName>
    </submittedName>
</protein>
<gene>
    <name evidence="4" type="ORF">HINF_LOCUS76323</name>
</gene>
<sequence>MQPHQQCQSALYKQNMGYQTADVSVGQISRDTMGNQSITCNQTTYINPFQPNGNGNDSYVQNGTADADISDISYFDGQTHLSQREKYAENEIIQLAMSIGPEAVLNLVKEQQKEQESQSRSFTCLKAEPELLAANKAKNARILKEIEAKDREVTLKIEQAQKMEQLNQEKDQQLNESWEEITRKNAELEQQRQQLELALLQIAQREQESLKEKEDLSNFQKQILLKQEIQLQEIENEKIQLMAREIIISQNSGKPPHKPENIQKVSVSVETPHNKEAQTVMETEKEAANPLSENMPSIQLVSHNEISKYQTPKAHEELNITHLCAKKCQKESEKDAIPELLAVPKPADGKDKFQQPNKLEPPPFELPKAENQELRDFPKEEMHVLIDTICGHGCKTTTRKFEEIPTNPLNNVDLVQTQRECIHVSKQEIATEMEKIQRAYKSRNLHIKCPVPNCKYSFNQVYDLMCHFQDNYKSHDIKLISNIREMIVKELDSHNLKNQKFNHYLLCINCQCPFRDLKAAITHQQKCIFYHEIFRATDQQNTPQDSEGGEANNQSGEKRRPGRPKPPRKETITPKILIRTTRLTTRVATTTAIMTIQLSSTVQPPKAPNAAYMSCQSTATLKTNQLQESALKKQSSNSYMPHKMHRHQWTNSQGVSHGLKAIQMASKRQSIRLSLEQKTILCSASTTTDLVQRNHTQKDITQVILTPEQTQELDVKHFSQTKPAVTIHVPARGEDTVVQSQAPLFKIEEVETQIQQMYEYTSAGESGFGNLHLKYAHKACDRLLIQMFKQGFNQIHEAVTIKDKSKLYKSRVVYIDKHKLDSDGKQDYRPVQVQEALLSCYHSMLKRRLVSKIKINQNQFAITPSGMLLAKHKLALAIEGGLVAIKFDVKRAFSSVRHELIERMLIEQGVSNIDSRYIMNQIKARWSNNFHQLQVGINQGCNLSTILYCGFSNQIMEKTQAAKDQNGNSYKFALGFIDDMVVVTTPDKIQQTINETIALYKEMHLEVNTEKCECTHPNFFNKSGIVNFLGQDFGKTAKPLAKQITDNLKKKFDGYAKLDIPNKDKLLLFCQCIVSACNYGPLLDVAEHCAENKQLYQEIDKQLMADMEEILHSNASSDALQKFAFDFKCQGGLGIILPGAYYDQMKVDQIQKIDYYIRENGDQITKSKLEQIIGKINAKMTKSKNFFRDTRKEMKIQEKMSIQVDDTVPKPGYTLLGRRRMDNTAFQYMINWVFNNVRDTPIPEICELCKKPYKEGHEQDCKKINELNIAAHDRFANFLERILRKRYQARKVCKDNDNRLEDRTKPDISIVVNGVQIYLDIGITWDLDKYYALKEQHYRDKKDQNGNPLKIIPIIIGKNLTIHQKSREFLEELRVNFETIYEEIGYMISTSQTHRAELMYRKKVVQRGEKHSEIDVEKPSANRFASLADSDVQFKHTDSYGKIFDYLHEKGMMKVATQSPIKEVPAKPRQKNFEKAHKTKTKKKSTQTAEKGNDKLEDTSTKKKPDKPTQTKVIPNAKIAKLQRELQSQFDTAATVMRKFKETKKKHDDKKITQRTNYAEAQSENEKKKTEVSQKAEPMKNIEEKAPDKTKLKDAQKQKEKQPPVQKSQDQKTTKMPQSNAKSPQKETQKKKEDKQPVLEKPVEQPKDGQNEQKTITDAKQKTKPILTKAQKKKLQMEYQKQFIQQQRAKEDIKAAKPQEIANLPPAIYPEIRNLHNQINQEGPRYIIKLMNQCIKNKSNHHQAMPIQRNNLPCKPKEITSKEKLRRENQFLEIKLANQVKLVR</sequence>